<dbReference type="OrthoDB" id="372506at2759"/>
<feature type="transmembrane region" description="Helical" evidence="2">
    <location>
        <begin position="772"/>
        <end position="791"/>
    </location>
</feature>
<feature type="transmembrane region" description="Helical" evidence="2">
    <location>
        <begin position="702"/>
        <end position="727"/>
    </location>
</feature>
<feature type="transmembrane region" description="Helical" evidence="2">
    <location>
        <begin position="495"/>
        <end position="512"/>
    </location>
</feature>
<evidence type="ECO:0000313" key="6">
    <source>
        <dbReference type="Proteomes" id="UP000072904"/>
    </source>
</evidence>
<evidence type="ECO:0000313" key="4">
    <source>
        <dbReference type="EMBL" id="VTZ79021.1"/>
    </source>
</evidence>
<dbReference type="KEGG" id="pyo:PY17X_1029600"/>
<dbReference type="VEuPathDB" id="PlasmoDB:Py17XNL_001002334"/>
<evidence type="ECO:0000256" key="1">
    <source>
        <dbReference type="SAM" id="MobiDB-lite"/>
    </source>
</evidence>
<feature type="transmembrane region" description="Helical" evidence="2">
    <location>
        <begin position="884"/>
        <end position="902"/>
    </location>
</feature>
<reference evidence="4" key="2">
    <citation type="submission" date="2014-05" db="EMBL/GenBank/DDBJ databases">
        <authorList>
            <person name="Aslett M.A."/>
            <person name="De Silva N."/>
        </authorList>
    </citation>
    <scope>NUCLEOTIDE SEQUENCE</scope>
    <source>
        <strain evidence="4">17X</strain>
    </source>
</reference>
<accession>A0A078KJ41</accession>
<keyword evidence="2" id="KW-0812">Transmembrane</keyword>
<dbReference type="AlphaFoldDB" id="A0A078KJ41"/>
<dbReference type="GeneID" id="34859924"/>
<evidence type="ECO:0000313" key="3">
    <source>
        <dbReference type="EMBL" id="CDU85126.1"/>
    </source>
</evidence>
<dbReference type="Proteomes" id="UP000072904">
    <property type="component" value="Chromosome 10"/>
</dbReference>
<proteinExistence type="predicted"/>
<protein>
    <submittedName>
        <fullName evidence="4">Uncharacterized protein</fullName>
    </submittedName>
</protein>
<dbReference type="RefSeq" id="XP_022813360.1">
    <property type="nucleotide sequence ID" value="XM_022956301.1"/>
</dbReference>
<feature type="transmembrane region" description="Helical" evidence="2">
    <location>
        <begin position="984"/>
        <end position="1000"/>
    </location>
</feature>
<sequence length="1138" mass="136811">MLRNTTKANFLVCDENCRMEKKNIYNKRIEKEIKNLKESKFANSDNIYVTITEKDENGDENGNGNGDENGNGNGDENGNGNVNGSGSDYIQQNKYLQLVEAFDENYFIDKTFFITNFIENIKLLKKSNIELYNKNNETELNGNNNNYFNCEEIYKFNAYKNSICSFYGLYESLNFETIFNSYSLFLDEICYFLKIFDIFKSEFIKEHDKFNDSNRTNNKNGKDNYDKYNIGRQEEKSKLNFYANIFFEIIYKDITTHLQQIQRELLNKIFENNKYIMENFYNNFYNFFIKYYNIKESIVYDFCIFNDYPFSEICVNLNNIPFCFFKKKNVIKLTGDKYNKKNILSTLINSKDWIPKITILDIFEKSQNFTHKLFFYYQYKIFIFYYYLNKHKIFSKFFENNYIIDIETSHLIYSYIKKVNKNLITYDKKPKKNYSNMLYKINNCECINENIFFYKFFYNYKKLKLDKDNIIIDVLNCETHGVKIKKKKRKNIYQYYIYLFFILFIFLIPQFIKNIYILFHTHEIDNYLNDPQIGYINFDYQLEKNHFNNYPFFYIYINSLKKISHYNIKDEQKIVENKNFEVTNNLQENNIKIEQTETIGNNDNDDDDDDDAKIKKLKNNIWKEKKIDINTISLKYVLFLMLIIISEFCVFSLGVIYNLHLLRKKIEHNNFVTNICSSILILYNPILLCSKINYINSISMGLLFWCINFIILKKIFLAILIYFISIYINIQNIIFFFPFMFIYVYINSRYIIKKGNQIKSQIINIYKALKYAIIYICLFILLTYFFLYLLSEKKVTGLAHLNKCFNYFNNTYFEKIENIFISLTKLSGLSITSEFHKNNSIYKNNTRQYDNNCDKYFIYIIKFIPIILTLFFNYIFAINTLIKFYISLIISCITFFLINMNYEDKYYLLKFMLTLLLLYINVLNNTSILLNILFTSYIILTNGNLDGYIFLLAITYFIFHTYLMYPSNNFNRNINYQIKIGTELIKQVFIYIKINLIYFYKTCLKRFFLSLFIFIPGTSSSIISPEIERNVNNMNQKIEIQKKIIICLYSHLSWNYLSIPLSFFFFFLFFLIGLLKLCYPKICIKSAELVLEFCTHISLLIILMVLYKKRDAFKKYDFLSIPDSPDKRAFPVNRSKKL</sequence>
<organism evidence="4 5">
    <name type="scientific">Plasmodium yoelii</name>
    <dbReference type="NCBI Taxonomy" id="5861"/>
    <lineage>
        <taxon>Eukaryota</taxon>
        <taxon>Sar</taxon>
        <taxon>Alveolata</taxon>
        <taxon>Apicomplexa</taxon>
        <taxon>Aconoidasida</taxon>
        <taxon>Haemosporida</taxon>
        <taxon>Plasmodiidae</taxon>
        <taxon>Plasmodium</taxon>
        <taxon>Plasmodium (Vinckeia)</taxon>
    </lineage>
</organism>
<feature type="compositionally biased region" description="Gly residues" evidence="1">
    <location>
        <begin position="61"/>
        <end position="83"/>
    </location>
</feature>
<dbReference type="VEuPathDB" id="PlasmoDB:PY17X_1029600"/>
<feature type="transmembrane region" description="Helical" evidence="2">
    <location>
        <begin position="908"/>
        <end position="933"/>
    </location>
</feature>
<name>A0A078KJ41_PLAYE</name>
<dbReference type="OMA" id="WIPKITI"/>
<dbReference type="EMBL" id="LM993664">
    <property type="protein sequence ID" value="VTZ79021.1"/>
    <property type="molecule type" value="Genomic_DNA"/>
</dbReference>
<keyword evidence="2" id="KW-1133">Transmembrane helix</keyword>
<dbReference type="EMBL" id="LK934638">
    <property type="protein sequence ID" value="CDU85126.1"/>
    <property type="molecule type" value="Genomic_DNA"/>
</dbReference>
<evidence type="ECO:0000256" key="2">
    <source>
        <dbReference type="SAM" id="Phobius"/>
    </source>
</evidence>
<reference evidence="4" key="4">
    <citation type="submission" date="2019-05" db="EMBL/GenBank/DDBJ databases">
        <authorList>
            <consortium name="Pathogen Informatics"/>
        </authorList>
    </citation>
    <scope>NUCLEOTIDE SEQUENCE</scope>
    <source>
        <strain evidence="4">17X</strain>
    </source>
</reference>
<evidence type="ECO:0000313" key="5">
    <source>
        <dbReference type="Proteomes" id="UP000072874"/>
    </source>
</evidence>
<feature type="transmembrane region" description="Helical" evidence="2">
    <location>
        <begin position="856"/>
        <end position="877"/>
    </location>
</feature>
<feature type="transmembrane region" description="Helical" evidence="2">
    <location>
        <begin position="1089"/>
        <end position="1107"/>
    </location>
</feature>
<gene>
    <name evidence="4" type="ORF">PY17X_1029600</name>
    <name evidence="3" type="ORF">PYYM_1029300</name>
</gene>
<reference evidence="3" key="3">
    <citation type="submission" date="2014-05" db="EMBL/GenBank/DDBJ databases">
        <authorList>
            <person name="Aslett A.Martin."/>
            <person name="De Silva Nishadi"/>
        </authorList>
    </citation>
    <scope>NUCLEOTIDE SEQUENCE</scope>
    <source>
        <strain evidence="3">YM</strain>
    </source>
</reference>
<feature type="transmembrane region" description="Helical" evidence="2">
    <location>
        <begin position="671"/>
        <end position="690"/>
    </location>
</feature>
<feature type="transmembrane region" description="Helical" evidence="2">
    <location>
        <begin position="636"/>
        <end position="659"/>
    </location>
</feature>
<feature type="region of interest" description="Disordered" evidence="1">
    <location>
        <begin position="52"/>
        <end position="84"/>
    </location>
</feature>
<feature type="transmembrane region" description="Helical" evidence="2">
    <location>
        <begin position="945"/>
        <end position="964"/>
    </location>
</feature>
<feature type="transmembrane region" description="Helical" evidence="2">
    <location>
        <begin position="733"/>
        <end position="752"/>
    </location>
</feature>
<reference evidence="5 6" key="1">
    <citation type="journal article" date="2014" name="BMC Biol.">
        <title>A comprehensive evaluation of rodent malaria parasite genomes and gene expression.</title>
        <authorList>
            <person name="Otto T.D."/>
            <person name="Bohme U."/>
            <person name="Jackson A.P."/>
            <person name="Hunt M."/>
            <person name="Franke-Fayard B."/>
            <person name="Hoeijmakers W.A."/>
            <person name="Religa A.A."/>
            <person name="Robertson L."/>
            <person name="Sanders M."/>
            <person name="Ogun S.A."/>
            <person name="Cunningham D."/>
            <person name="Erhart A."/>
            <person name="Billker O."/>
            <person name="Khan S.M."/>
            <person name="Stunnenberg H.G."/>
            <person name="Langhorne J."/>
            <person name="Holder A.A."/>
            <person name="Waters A.P."/>
            <person name="Newbold C.I."/>
            <person name="Pain A."/>
            <person name="Berriman M."/>
            <person name="Janse C.J."/>
        </authorList>
    </citation>
    <scope>NUCLEOTIDE SEQUENCE [LARGE SCALE GENOMIC DNA]</scope>
    <source>
        <strain evidence="4 5">17X</strain>
        <strain evidence="3 6">YM</strain>
    </source>
</reference>
<feature type="transmembrane region" description="Helical" evidence="2">
    <location>
        <begin position="1057"/>
        <end position="1077"/>
    </location>
</feature>
<dbReference type="VEuPathDB" id="PlasmoDB:PYYM_1029300"/>
<keyword evidence="2" id="KW-0472">Membrane</keyword>
<dbReference type="Proteomes" id="UP000072874">
    <property type="component" value="Chromosome 10"/>
</dbReference>